<sequence>MSMEMLFVYVLLAFVLIGIILEAEFVVGPRIARWTPILHRLTRHCEKRYPRWCDAGTTFYAFFDRDRFRM</sequence>
<proteinExistence type="predicted"/>
<keyword evidence="1" id="KW-1133">Transmembrane helix</keyword>
<dbReference type="EMBL" id="CP046400">
    <property type="protein sequence ID" value="QGY39931.1"/>
    <property type="molecule type" value="Genomic_DNA"/>
</dbReference>
<keyword evidence="1" id="KW-0812">Transmembrane</keyword>
<evidence type="ECO:0000256" key="1">
    <source>
        <dbReference type="SAM" id="Phobius"/>
    </source>
</evidence>
<name>A0A6I6JCV8_9BACT</name>
<feature type="transmembrane region" description="Helical" evidence="1">
    <location>
        <begin position="6"/>
        <end position="27"/>
    </location>
</feature>
<keyword evidence="3" id="KW-1185">Reference proteome</keyword>
<reference evidence="2 3" key="1">
    <citation type="submission" date="2019-11" db="EMBL/GenBank/DDBJ databases">
        <authorList>
            <person name="Zheng R.K."/>
            <person name="Sun C.M."/>
        </authorList>
    </citation>
    <scope>NUCLEOTIDE SEQUENCE [LARGE SCALE GENOMIC DNA]</scope>
    <source>
        <strain evidence="2 3">SRB007</strain>
    </source>
</reference>
<keyword evidence="1" id="KW-0472">Membrane</keyword>
<dbReference type="AlphaFoldDB" id="A0A6I6JCV8"/>
<gene>
    <name evidence="2" type="ORF">GM415_07260</name>
</gene>
<organism evidence="2 3">
    <name type="scientific">Pseudodesulfovibrio cashew</name>
    <dbReference type="NCBI Taxonomy" id="2678688"/>
    <lineage>
        <taxon>Bacteria</taxon>
        <taxon>Pseudomonadati</taxon>
        <taxon>Thermodesulfobacteriota</taxon>
        <taxon>Desulfovibrionia</taxon>
        <taxon>Desulfovibrionales</taxon>
        <taxon>Desulfovibrionaceae</taxon>
    </lineage>
</organism>
<dbReference type="RefSeq" id="WP_158947155.1">
    <property type="nucleotide sequence ID" value="NZ_CP046400.1"/>
</dbReference>
<accession>A0A6I6JCV8</accession>
<evidence type="ECO:0000313" key="2">
    <source>
        <dbReference type="EMBL" id="QGY39931.1"/>
    </source>
</evidence>
<dbReference type="KEGG" id="psel:GM415_07260"/>
<dbReference type="Proteomes" id="UP000428328">
    <property type="component" value="Chromosome"/>
</dbReference>
<protein>
    <submittedName>
        <fullName evidence="2">Uncharacterized protein</fullName>
    </submittedName>
</protein>
<evidence type="ECO:0000313" key="3">
    <source>
        <dbReference type="Proteomes" id="UP000428328"/>
    </source>
</evidence>